<organism evidence="1 2">
    <name type="scientific">Nocardia cyriacigeorgica</name>
    <dbReference type="NCBI Taxonomy" id="135487"/>
    <lineage>
        <taxon>Bacteria</taxon>
        <taxon>Bacillati</taxon>
        <taxon>Actinomycetota</taxon>
        <taxon>Actinomycetes</taxon>
        <taxon>Mycobacteriales</taxon>
        <taxon>Nocardiaceae</taxon>
        <taxon>Nocardia</taxon>
    </lineage>
</organism>
<reference evidence="1 2" key="1">
    <citation type="submission" date="2019-02" db="EMBL/GenBank/DDBJ databases">
        <authorList>
            <consortium name="Pathogen Informatics"/>
        </authorList>
    </citation>
    <scope>NUCLEOTIDE SEQUENCE [LARGE SCALE GENOMIC DNA]</scope>
    <source>
        <strain evidence="1 2">3012STDY6756504</strain>
    </source>
</reference>
<dbReference type="Proteomes" id="UP000290439">
    <property type="component" value="Chromosome"/>
</dbReference>
<gene>
    <name evidence="1" type="ORF">NCTC10797_00361</name>
</gene>
<dbReference type="GeneID" id="57072123"/>
<accession>A0A4U8W3Q6</accession>
<evidence type="ECO:0000313" key="1">
    <source>
        <dbReference type="EMBL" id="VFA96607.1"/>
    </source>
</evidence>
<name>A0A4U8W3Q6_9NOCA</name>
<dbReference type="RefSeq" id="WP_218583021.1">
    <property type="nucleotide sequence ID" value="NZ_CP026746.1"/>
</dbReference>
<protein>
    <submittedName>
        <fullName evidence="1">Uncharacterized protein</fullName>
    </submittedName>
</protein>
<proteinExistence type="predicted"/>
<dbReference type="AlphaFoldDB" id="A0A4U8W3Q6"/>
<dbReference type="EMBL" id="LR215973">
    <property type="protein sequence ID" value="VFA96607.1"/>
    <property type="molecule type" value="Genomic_DNA"/>
</dbReference>
<sequence length="74" mass="8617">MATHDQRKPAVTHDHRVAPDTARLRFLMARARRAGYQLIAEPRQPNRWTLVDLEDGERLFESASLGEIERYLSE</sequence>
<evidence type="ECO:0000313" key="2">
    <source>
        <dbReference type="Proteomes" id="UP000290439"/>
    </source>
</evidence>